<dbReference type="Proteomes" id="UP000015104">
    <property type="component" value="Unassembled WGS sequence"/>
</dbReference>
<protein>
    <recommendedName>
        <fullName evidence="3">ZP domain-containing protein</fullName>
    </recommendedName>
</protein>
<accession>T1K1K1</accession>
<keyword evidence="2" id="KW-0732">Signal</keyword>
<dbReference type="InterPro" id="IPR057475">
    <property type="entry name" value="CUT_C"/>
</dbReference>
<dbReference type="eggNOG" id="ENOG502QTRH">
    <property type="taxonomic scope" value="Eukaryota"/>
</dbReference>
<dbReference type="InterPro" id="IPR042235">
    <property type="entry name" value="ZP-C_dom"/>
</dbReference>
<feature type="compositionally biased region" description="Polar residues" evidence="1">
    <location>
        <begin position="215"/>
        <end position="225"/>
    </location>
</feature>
<feature type="compositionally biased region" description="Pro residues" evidence="1">
    <location>
        <begin position="158"/>
        <end position="170"/>
    </location>
</feature>
<dbReference type="Gene3D" id="2.60.40.4100">
    <property type="entry name" value="Zona pellucida, ZP-C domain"/>
    <property type="match status" value="1"/>
</dbReference>
<reference evidence="5" key="1">
    <citation type="submission" date="2011-08" db="EMBL/GenBank/DDBJ databases">
        <authorList>
            <person name="Rombauts S."/>
        </authorList>
    </citation>
    <scope>NUCLEOTIDE SEQUENCE</scope>
    <source>
        <strain evidence="5">London</strain>
    </source>
</reference>
<feature type="compositionally biased region" description="Pro residues" evidence="1">
    <location>
        <begin position="86"/>
        <end position="97"/>
    </location>
</feature>
<dbReference type="EnsemblMetazoa" id="tetur04g01680.1">
    <property type="protein sequence ID" value="tetur04g01680.1"/>
    <property type="gene ID" value="tetur04g01680"/>
</dbReference>
<feature type="compositionally biased region" description="Basic and acidic residues" evidence="1">
    <location>
        <begin position="48"/>
        <end position="61"/>
    </location>
</feature>
<keyword evidence="5" id="KW-1185">Reference proteome</keyword>
<proteinExistence type="predicted"/>
<feature type="domain" description="ZP" evidence="3">
    <location>
        <begin position="242"/>
        <end position="501"/>
    </location>
</feature>
<feature type="signal peptide" evidence="2">
    <location>
        <begin position="1"/>
        <end position="20"/>
    </location>
</feature>
<dbReference type="Pfam" id="PF25301">
    <property type="entry name" value="CUT_C"/>
    <property type="match status" value="1"/>
</dbReference>
<dbReference type="EMBL" id="CAEY01001352">
    <property type="status" value="NOT_ANNOTATED_CDS"/>
    <property type="molecule type" value="Genomic_DNA"/>
</dbReference>
<dbReference type="Pfam" id="PF25057">
    <property type="entry name" value="CUT_N"/>
    <property type="match status" value="1"/>
</dbReference>
<evidence type="ECO:0000256" key="1">
    <source>
        <dbReference type="SAM" id="MobiDB-lite"/>
    </source>
</evidence>
<dbReference type="HOGENOM" id="CLU_426008_0_0_1"/>
<sequence>MNRIILLVISFLLLSSSSIADEIHEKGDSSINGDKNPNSSELSDDDDMIKAESQDVIDHKNYPPIHQGQFETAPAPNHNYHHSLGPLPPPPPPPPSAPSHSELGPPGPPLPPHHHPMINRPGYMLSNLPPPKGHGNHHGSIYSPHGIPPAHGSGHPSAHPPPPPPPPGPGHPVENSIEYGPEAGHPYQGSGYDGQSGPQNGPVGQVAVAPAPHHGSSNGGQQNENWPLPAPDMPKIAHLDVKCEKNLMKVAIEFDKPFNGIIFSKGHYSHGNCVHLPAGSGRNSVYFDIGITTCGTTGNTQNGLYGYGASSGSGTFFENTIVIQYDQQVQEVWDQARKLRCTWHDQYEKSVTFRPFPVDMLDVVRADFAGDNVGCWMQIQVGKGPWASEVAGIVKIGQTMTMVLAIKDEENKFDMLVRNCIAHDGKRAPIELVDSQGCIVRPKLMSKFTKIKNFGSSATVLSYAHFQAFKFPDSMEVHFQCTIQICRHQCPEQCSASTVGGPGSVEALPGSSSSSSGPSSPSNGPIEGRLGQQQESYVASASSYHGIGKPREERDVSRRLEDMIKSEYSMDAATEIGLNRIIKVVSTSDLAFNLGSNESVPLLDMTDLEPIDQICMSTISFATSVIIRTYPSSKCSTLNGLPGR</sequence>
<dbReference type="STRING" id="32264.T1K1K1"/>
<dbReference type="PANTHER" id="PTHR46560">
    <property type="entry name" value="CYPHER, ISOFORM B"/>
    <property type="match status" value="1"/>
</dbReference>
<feature type="compositionally biased region" description="Low complexity" evidence="1">
    <location>
        <begin position="509"/>
        <end position="525"/>
    </location>
</feature>
<dbReference type="PANTHER" id="PTHR46560:SF4">
    <property type="entry name" value="DUSKY"/>
    <property type="match status" value="1"/>
</dbReference>
<feature type="chain" id="PRO_5004580914" description="ZP domain-containing protein" evidence="2">
    <location>
        <begin position="21"/>
        <end position="644"/>
    </location>
</feature>
<evidence type="ECO:0000259" key="3">
    <source>
        <dbReference type="PROSITE" id="PS51034"/>
    </source>
</evidence>
<dbReference type="InterPro" id="IPR001507">
    <property type="entry name" value="ZP_dom"/>
</dbReference>
<evidence type="ECO:0000313" key="4">
    <source>
        <dbReference type="EnsemblMetazoa" id="tetur04g01680.1"/>
    </source>
</evidence>
<dbReference type="PROSITE" id="PS51034">
    <property type="entry name" value="ZP_2"/>
    <property type="match status" value="1"/>
</dbReference>
<reference evidence="4" key="2">
    <citation type="submission" date="2015-06" db="UniProtKB">
        <authorList>
            <consortium name="EnsemblMetazoa"/>
        </authorList>
    </citation>
    <scope>IDENTIFICATION</scope>
</reference>
<name>T1K1K1_TETUR</name>
<evidence type="ECO:0000313" key="5">
    <source>
        <dbReference type="Proteomes" id="UP000015104"/>
    </source>
</evidence>
<evidence type="ECO:0000256" key="2">
    <source>
        <dbReference type="SAM" id="SignalP"/>
    </source>
</evidence>
<feature type="compositionally biased region" description="Low complexity" evidence="1">
    <location>
        <begin position="148"/>
        <end position="157"/>
    </location>
</feature>
<dbReference type="SMART" id="SM00241">
    <property type="entry name" value="ZP"/>
    <property type="match status" value="1"/>
</dbReference>
<dbReference type="AlphaFoldDB" id="T1K1K1"/>
<feature type="region of interest" description="Disordered" evidence="1">
    <location>
        <begin position="501"/>
        <end position="529"/>
    </location>
</feature>
<organism evidence="4 5">
    <name type="scientific">Tetranychus urticae</name>
    <name type="common">Two-spotted spider mite</name>
    <dbReference type="NCBI Taxonomy" id="32264"/>
    <lineage>
        <taxon>Eukaryota</taxon>
        <taxon>Metazoa</taxon>
        <taxon>Ecdysozoa</taxon>
        <taxon>Arthropoda</taxon>
        <taxon>Chelicerata</taxon>
        <taxon>Arachnida</taxon>
        <taxon>Acari</taxon>
        <taxon>Acariformes</taxon>
        <taxon>Trombidiformes</taxon>
        <taxon>Prostigmata</taxon>
        <taxon>Eleutherengona</taxon>
        <taxon>Raphignathae</taxon>
        <taxon>Tetranychoidea</taxon>
        <taxon>Tetranychidae</taxon>
        <taxon>Tetranychus</taxon>
    </lineage>
</organism>
<dbReference type="InterPro" id="IPR056953">
    <property type="entry name" value="CUT_N"/>
</dbReference>
<feature type="region of interest" description="Disordered" evidence="1">
    <location>
        <begin position="25"/>
        <end position="231"/>
    </location>
</feature>
<feature type="compositionally biased region" description="Polar residues" evidence="1">
    <location>
        <begin position="29"/>
        <end position="41"/>
    </location>
</feature>